<accession>A0ACB8RNJ1</accession>
<dbReference type="Proteomes" id="UP000814033">
    <property type="component" value="Unassembled WGS sequence"/>
</dbReference>
<keyword evidence="2" id="KW-1185">Reference proteome</keyword>
<sequence>MIPRLPHDVHVEIINWVFRGSQYAHVDSRTLCACSLVCKFWTGPSQRLLFWHTHLTGSEKRIELLVAAMRGNALLGTYIRSISVIYSPGSIMNDFFLAFLTLTPSVSSLFVIFAGIMPTDGNPSTVEDLLEGLHRLKLRITSFIMLGGAGLVPHFTSLWPDLQSLQLEHPVEKVARFSTPAGLKIRCNGQPLWILDGSVDVSALRELEVAHVNWNETASRFTHTTAFGGLTALIVDRELPPQAVLDRCLQLRTLVFASNPIVAVALPATLRHVGYHASTESSETGVLTVDVRHLLRALRSLPALCLVTTTRALCPATEAQIMLECEDMHVEFATYLTADRFRGAMAIDWI</sequence>
<protein>
    <submittedName>
        <fullName evidence="1">Uncharacterized protein</fullName>
    </submittedName>
</protein>
<name>A0ACB8RNJ1_9AGAM</name>
<evidence type="ECO:0000313" key="2">
    <source>
        <dbReference type="Proteomes" id="UP000814033"/>
    </source>
</evidence>
<proteinExistence type="predicted"/>
<evidence type="ECO:0000313" key="1">
    <source>
        <dbReference type="EMBL" id="KAI0045554.1"/>
    </source>
</evidence>
<comment type="caution">
    <text evidence="1">The sequence shown here is derived from an EMBL/GenBank/DDBJ whole genome shotgun (WGS) entry which is preliminary data.</text>
</comment>
<gene>
    <name evidence="1" type="ORF">FA95DRAFT_116486</name>
</gene>
<organism evidence="1 2">
    <name type="scientific">Auriscalpium vulgare</name>
    <dbReference type="NCBI Taxonomy" id="40419"/>
    <lineage>
        <taxon>Eukaryota</taxon>
        <taxon>Fungi</taxon>
        <taxon>Dikarya</taxon>
        <taxon>Basidiomycota</taxon>
        <taxon>Agaricomycotina</taxon>
        <taxon>Agaricomycetes</taxon>
        <taxon>Russulales</taxon>
        <taxon>Auriscalpiaceae</taxon>
        <taxon>Auriscalpium</taxon>
    </lineage>
</organism>
<reference evidence="1" key="1">
    <citation type="submission" date="2021-02" db="EMBL/GenBank/DDBJ databases">
        <authorList>
            <consortium name="DOE Joint Genome Institute"/>
            <person name="Ahrendt S."/>
            <person name="Looney B.P."/>
            <person name="Miyauchi S."/>
            <person name="Morin E."/>
            <person name="Drula E."/>
            <person name="Courty P.E."/>
            <person name="Chicoki N."/>
            <person name="Fauchery L."/>
            <person name="Kohler A."/>
            <person name="Kuo A."/>
            <person name="Labutti K."/>
            <person name="Pangilinan J."/>
            <person name="Lipzen A."/>
            <person name="Riley R."/>
            <person name="Andreopoulos W."/>
            <person name="He G."/>
            <person name="Johnson J."/>
            <person name="Barry K.W."/>
            <person name="Grigoriev I.V."/>
            <person name="Nagy L."/>
            <person name="Hibbett D."/>
            <person name="Henrissat B."/>
            <person name="Matheny P.B."/>
            <person name="Labbe J."/>
            <person name="Martin F."/>
        </authorList>
    </citation>
    <scope>NUCLEOTIDE SEQUENCE</scope>
    <source>
        <strain evidence="1">FP105234-sp</strain>
    </source>
</reference>
<reference evidence="1" key="2">
    <citation type="journal article" date="2022" name="New Phytol.">
        <title>Evolutionary transition to the ectomycorrhizal habit in the genomes of a hyperdiverse lineage of mushroom-forming fungi.</title>
        <authorList>
            <person name="Looney B."/>
            <person name="Miyauchi S."/>
            <person name="Morin E."/>
            <person name="Drula E."/>
            <person name="Courty P.E."/>
            <person name="Kohler A."/>
            <person name="Kuo A."/>
            <person name="LaButti K."/>
            <person name="Pangilinan J."/>
            <person name="Lipzen A."/>
            <person name="Riley R."/>
            <person name="Andreopoulos W."/>
            <person name="He G."/>
            <person name="Johnson J."/>
            <person name="Nolan M."/>
            <person name="Tritt A."/>
            <person name="Barry K.W."/>
            <person name="Grigoriev I.V."/>
            <person name="Nagy L.G."/>
            <person name="Hibbett D."/>
            <person name="Henrissat B."/>
            <person name="Matheny P.B."/>
            <person name="Labbe J."/>
            <person name="Martin F.M."/>
        </authorList>
    </citation>
    <scope>NUCLEOTIDE SEQUENCE</scope>
    <source>
        <strain evidence="1">FP105234-sp</strain>
    </source>
</reference>
<dbReference type="EMBL" id="MU275948">
    <property type="protein sequence ID" value="KAI0045554.1"/>
    <property type="molecule type" value="Genomic_DNA"/>
</dbReference>